<feature type="transmembrane region" description="Helical" evidence="8">
    <location>
        <begin position="81"/>
        <end position="101"/>
    </location>
</feature>
<accession>A0A5C4SWE8</accession>
<proteinExistence type="inferred from homology"/>
<evidence type="ECO:0000256" key="4">
    <source>
        <dbReference type="ARBA" id="ARBA00022544"/>
    </source>
</evidence>
<keyword evidence="4" id="KW-0309">Germination</keyword>
<gene>
    <name evidence="9" type="ORF">FE784_38815</name>
</gene>
<keyword evidence="3" id="KW-0813">Transport</keyword>
<comment type="subcellular location">
    <subcellularLocation>
        <location evidence="1">Membrane</location>
        <topology evidence="1">Multi-pass membrane protein</topology>
    </subcellularLocation>
</comment>
<dbReference type="PANTHER" id="PTHR34975:SF2">
    <property type="entry name" value="SPORE GERMINATION PROTEIN A2"/>
    <property type="match status" value="1"/>
</dbReference>
<evidence type="ECO:0000313" key="10">
    <source>
        <dbReference type="Proteomes" id="UP000307943"/>
    </source>
</evidence>
<dbReference type="GO" id="GO:0016020">
    <property type="term" value="C:membrane"/>
    <property type="evidence" value="ECO:0007669"/>
    <property type="project" value="UniProtKB-SubCell"/>
</dbReference>
<organism evidence="9 10">
    <name type="scientific">Paenibacillus hemerocallicola</name>
    <dbReference type="NCBI Taxonomy" id="1172614"/>
    <lineage>
        <taxon>Bacteria</taxon>
        <taxon>Bacillati</taxon>
        <taxon>Bacillota</taxon>
        <taxon>Bacilli</taxon>
        <taxon>Bacillales</taxon>
        <taxon>Paenibacillaceae</taxon>
        <taxon>Paenibacillus</taxon>
    </lineage>
</organism>
<name>A0A5C4SWE8_9BACL</name>
<dbReference type="OrthoDB" id="2381188at2"/>
<evidence type="ECO:0000256" key="5">
    <source>
        <dbReference type="ARBA" id="ARBA00022692"/>
    </source>
</evidence>
<evidence type="ECO:0000256" key="8">
    <source>
        <dbReference type="SAM" id="Phobius"/>
    </source>
</evidence>
<dbReference type="Pfam" id="PF03845">
    <property type="entry name" value="Spore_permease"/>
    <property type="match status" value="1"/>
</dbReference>
<sequence length="361" mass="40562">MLQTDKISPMQLFMMLILAIGLVQHVTIIPLLLQASQKDAWVGVLLTLPLMLVWALLPWYIVKHTGHTALMEWIGDHVGTVAAKCMASVVSLFLLCSAFITLKETITWIQVTFLPQTPLLVTSIVLLALCFYAATKGIKSLVITSGILLPFVLLFGYFVMGANFEFKRYTLIFPLFENGLLPALKTSVYMGGSVMELLVFLLMQHHVKKRVKRSHLLITVALFVCLTLGPLMGSLAAFGMEAPLLRYPSYEQWRLVTVGKYISHVDFLSIYQWLAGAFIRISLAIVLLPEVWQIKARPVKNGLMLGMVGVLLALMAAPLSDISFLAYLSVYYKLSFWLLLLFSLILFMLVYNQVRRGAKKR</sequence>
<feature type="transmembrane region" description="Helical" evidence="8">
    <location>
        <begin position="180"/>
        <end position="203"/>
    </location>
</feature>
<evidence type="ECO:0000256" key="1">
    <source>
        <dbReference type="ARBA" id="ARBA00004141"/>
    </source>
</evidence>
<dbReference type="PANTHER" id="PTHR34975">
    <property type="entry name" value="SPORE GERMINATION PROTEIN A2"/>
    <property type="match status" value="1"/>
</dbReference>
<feature type="transmembrane region" description="Helical" evidence="8">
    <location>
        <begin position="40"/>
        <end position="61"/>
    </location>
</feature>
<keyword evidence="10" id="KW-1185">Reference proteome</keyword>
<evidence type="ECO:0000256" key="3">
    <source>
        <dbReference type="ARBA" id="ARBA00022448"/>
    </source>
</evidence>
<feature type="transmembrane region" description="Helical" evidence="8">
    <location>
        <begin position="141"/>
        <end position="160"/>
    </location>
</feature>
<keyword evidence="6 8" id="KW-1133">Transmembrane helix</keyword>
<dbReference type="EMBL" id="VDCQ01000106">
    <property type="protein sequence ID" value="TNJ56710.1"/>
    <property type="molecule type" value="Genomic_DNA"/>
</dbReference>
<feature type="transmembrane region" description="Helical" evidence="8">
    <location>
        <begin position="334"/>
        <end position="351"/>
    </location>
</feature>
<feature type="transmembrane region" description="Helical" evidence="8">
    <location>
        <begin position="12"/>
        <end position="34"/>
    </location>
</feature>
<dbReference type="NCBIfam" id="TIGR00912">
    <property type="entry name" value="2A0309"/>
    <property type="match status" value="1"/>
</dbReference>
<feature type="transmembrane region" description="Helical" evidence="8">
    <location>
        <begin position="270"/>
        <end position="291"/>
    </location>
</feature>
<dbReference type="AlphaFoldDB" id="A0A5C4SWE8"/>
<dbReference type="RefSeq" id="WP_139607665.1">
    <property type="nucleotide sequence ID" value="NZ_VDCQ01000106.1"/>
</dbReference>
<evidence type="ECO:0000313" key="9">
    <source>
        <dbReference type="EMBL" id="TNJ56710.1"/>
    </source>
</evidence>
<comment type="similarity">
    <text evidence="2">Belongs to the amino acid-polyamine-organocation (APC) superfamily. Spore germination protein (SGP) (TC 2.A.3.9) family.</text>
</comment>
<keyword evidence="5 8" id="KW-0812">Transmembrane</keyword>
<dbReference type="GO" id="GO:0009847">
    <property type="term" value="P:spore germination"/>
    <property type="evidence" value="ECO:0007669"/>
    <property type="project" value="InterPro"/>
</dbReference>
<feature type="transmembrane region" description="Helical" evidence="8">
    <location>
        <begin position="113"/>
        <end position="134"/>
    </location>
</feature>
<comment type="caution">
    <text evidence="9">The sequence shown here is derived from an EMBL/GenBank/DDBJ whole genome shotgun (WGS) entry which is preliminary data.</text>
</comment>
<evidence type="ECO:0000256" key="7">
    <source>
        <dbReference type="ARBA" id="ARBA00023136"/>
    </source>
</evidence>
<evidence type="ECO:0000256" key="6">
    <source>
        <dbReference type="ARBA" id="ARBA00022989"/>
    </source>
</evidence>
<evidence type="ECO:0000256" key="2">
    <source>
        <dbReference type="ARBA" id="ARBA00007998"/>
    </source>
</evidence>
<dbReference type="Proteomes" id="UP000307943">
    <property type="component" value="Unassembled WGS sequence"/>
</dbReference>
<feature type="transmembrane region" description="Helical" evidence="8">
    <location>
        <begin position="303"/>
        <end position="328"/>
    </location>
</feature>
<dbReference type="InterPro" id="IPR004761">
    <property type="entry name" value="Spore_GerAB"/>
</dbReference>
<protein>
    <submittedName>
        <fullName evidence="9">Spore gernimation protein</fullName>
    </submittedName>
</protein>
<feature type="transmembrane region" description="Helical" evidence="8">
    <location>
        <begin position="215"/>
        <end position="238"/>
    </location>
</feature>
<reference evidence="9 10" key="1">
    <citation type="submission" date="2019-05" db="EMBL/GenBank/DDBJ databases">
        <title>We sequenced the genome of Paenibacillus hemerocallicola KCTC 33185 for further insight into its adaptation and study the phylogeny of Paenibacillus.</title>
        <authorList>
            <person name="Narsing Rao M.P."/>
        </authorList>
    </citation>
    <scope>NUCLEOTIDE SEQUENCE [LARGE SCALE GENOMIC DNA]</scope>
    <source>
        <strain evidence="9 10">KCTC 33185</strain>
    </source>
</reference>
<keyword evidence="7 8" id="KW-0472">Membrane</keyword>